<dbReference type="InParanoid" id="Q54AQ7"/>
<dbReference type="SMR" id="Q54AQ7"/>
<dbReference type="PaxDb" id="44689-DDB0215132"/>
<dbReference type="EMBL" id="AAFI02000240">
    <property type="protein sequence ID" value="EAL60350.1"/>
    <property type="molecule type" value="Genomic_DNA"/>
</dbReference>
<evidence type="ECO:0000313" key="2">
    <source>
        <dbReference type="Proteomes" id="UP000002195"/>
    </source>
</evidence>
<dbReference type="KEGG" id="ddi:DDB_G0294278"/>
<evidence type="ECO:0000313" key="1">
    <source>
        <dbReference type="EMBL" id="EAL60350.1"/>
    </source>
</evidence>
<dbReference type="Proteomes" id="UP000002195">
    <property type="component" value="Unassembled WGS sequence"/>
</dbReference>
<accession>Q54AQ7</accession>
<dbReference type="GeneID" id="3385427"/>
<dbReference type="dictyBase" id="DDB_G0294278"/>
<dbReference type="AlphaFoldDB" id="Q54AQ7"/>
<organism evidence="1 2">
    <name type="scientific">Dictyostelium discoideum</name>
    <name type="common">Social amoeba</name>
    <dbReference type="NCBI Taxonomy" id="44689"/>
    <lineage>
        <taxon>Eukaryota</taxon>
        <taxon>Amoebozoa</taxon>
        <taxon>Evosea</taxon>
        <taxon>Eumycetozoa</taxon>
        <taxon>Dictyostelia</taxon>
        <taxon>Dictyosteliales</taxon>
        <taxon>Dictyosteliaceae</taxon>
        <taxon>Dictyostelium</taxon>
    </lineage>
</organism>
<gene>
    <name evidence="1" type="ORF">DDB_G0294278</name>
</gene>
<sequence>MGYKYDDPSLFMQSSVLLDQMDQQIAQVEEAKEEVFSGEFKGNLPNQKSGPAISTRYTHTSQRAAISKIIRDTQQEAMVFEQDFEKITKKLHDFLSSHEYVQEEFKPTTTEQHEPILTRPTIDLTNSLSLRL</sequence>
<name>Q54AQ7_DICDI</name>
<dbReference type="RefSeq" id="XP_628763.1">
    <property type="nucleotide sequence ID" value="XM_628761.1"/>
</dbReference>
<proteinExistence type="predicted"/>
<comment type="caution">
    <text evidence="1">The sequence shown here is derived from an EMBL/GenBank/DDBJ whole genome shotgun (WGS) entry which is preliminary data.</text>
</comment>
<protein>
    <submittedName>
        <fullName evidence="1">Uncharacterized protein</fullName>
    </submittedName>
</protein>
<dbReference type="VEuPathDB" id="AmoebaDB:DDB_G0294278"/>
<reference evidence="1 2" key="1">
    <citation type="journal article" date="2005" name="Nature">
        <title>The genome of the social amoeba Dictyostelium discoideum.</title>
        <authorList>
            <consortium name="The Dictyostelium discoideum Sequencing Consortium"/>
            <person name="Eichinger L."/>
            <person name="Pachebat J.A."/>
            <person name="Glockner G."/>
            <person name="Rajandream M.A."/>
            <person name="Sucgang R."/>
            <person name="Berriman M."/>
            <person name="Song J."/>
            <person name="Olsen R."/>
            <person name="Szafranski K."/>
            <person name="Xu Q."/>
            <person name="Tunggal B."/>
            <person name="Kummerfeld S."/>
            <person name="Madera M."/>
            <person name="Konfortov B.A."/>
            <person name="Rivero F."/>
            <person name="Bankier A.T."/>
            <person name="Lehmann R."/>
            <person name="Hamlin N."/>
            <person name="Davies R."/>
            <person name="Gaudet P."/>
            <person name="Fey P."/>
            <person name="Pilcher K."/>
            <person name="Chen G."/>
            <person name="Saunders D."/>
            <person name="Sodergren E."/>
            <person name="Davis P."/>
            <person name="Kerhornou A."/>
            <person name="Nie X."/>
            <person name="Hall N."/>
            <person name="Anjard C."/>
            <person name="Hemphill L."/>
            <person name="Bason N."/>
            <person name="Farbrother P."/>
            <person name="Desany B."/>
            <person name="Just E."/>
            <person name="Morio T."/>
            <person name="Rost R."/>
            <person name="Churcher C."/>
            <person name="Cooper J."/>
            <person name="Haydock S."/>
            <person name="van Driessche N."/>
            <person name="Cronin A."/>
            <person name="Goodhead I."/>
            <person name="Muzny D."/>
            <person name="Mourier T."/>
            <person name="Pain A."/>
            <person name="Lu M."/>
            <person name="Harper D."/>
            <person name="Lindsay R."/>
            <person name="Hauser H."/>
            <person name="James K."/>
            <person name="Quiles M."/>
            <person name="Madan Babu M."/>
            <person name="Saito T."/>
            <person name="Buchrieser C."/>
            <person name="Wardroper A."/>
            <person name="Felder M."/>
            <person name="Thangavelu M."/>
            <person name="Johnson D."/>
            <person name="Knights A."/>
            <person name="Loulseged H."/>
            <person name="Mungall K."/>
            <person name="Oliver K."/>
            <person name="Price C."/>
            <person name="Quail M.A."/>
            <person name="Urushihara H."/>
            <person name="Hernandez J."/>
            <person name="Rabbinowitsch E."/>
            <person name="Steffen D."/>
            <person name="Sanders M."/>
            <person name="Ma J."/>
            <person name="Kohara Y."/>
            <person name="Sharp S."/>
            <person name="Simmonds M."/>
            <person name="Spiegler S."/>
            <person name="Tivey A."/>
            <person name="Sugano S."/>
            <person name="White B."/>
            <person name="Walker D."/>
            <person name="Woodward J."/>
            <person name="Winckler T."/>
            <person name="Tanaka Y."/>
            <person name="Shaulsky G."/>
            <person name="Schleicher M."/>
            <person name="Weinstock G."/>
            <person name="Rosenthal A."/>
            <person name="Cox E.C."/>
            <person name="Chisholm R.L."/>
            <person name="Gibbs R."/>
            <person name="Loomis W.F."/>
            <person name="Platzer M."/>
            <person name="Kay R.R."/>
            <person name="Williams J."/>
            <person name="Dear P.H."/>
            <person name="Noegel A.A."/>
            <person name="Barrell B."/>
            <person name="Kuspa A."/>
        </authorList>
    </citation>
    <scope>NUCLEOTIDE SEQUENCE [LARGE SCALE GENOMIC DNA]</scope>
    <source>
        <strain evidence="1 2">AX4</strain>
    </source>
</reference>
<keyword evidence="2" id="KW-1185">Reference proteome</keyword>
<dbReference type="HOGENOM" id="CLU_1921032_0_0_1"/>